<dbReference type="Proteomes" id="UP001374579">
    <property type="component" value="Unassembled WGS sequence"/>
</dbReference>
<evidence type="ECO:0000313" key="2">
    <source>
        <dbReference type="Proteomes" id="UP001374579"/>
    </source>
</evidence>
<dbReference type="AlphaFoldDB" id="A0AAN9ALW3"/>
<keyword evidence="2" id="KW-1185">Reference proteome</keyword>
<dbReference type="SUPFAM" id="SSF52540">
    <property type="entry name" value="P-loop containing nucleoside triphosphate hydrolases"/>
    <property type="match status" value="2"/>
</dbReference>
<accession>A0AAN9ALW3</accession>
<dbReference type="Gene3D" id="3.40.50.300">
    <property type="entry name" value="P-loop containing nucleotide triphosphate hydrolases"/>
    <property type="match status" value="1"/>
</dbReference>
<reference evidence="1 2" key="1">
    <citation type="submission" date="2024-02" db="EMBL/GenBank/DDBJ databases">
        <title>Chromosome-scale genome assembly of the rough periwinkle Littorina saxatilis.</title>
        <authorList>
            <person name="De Jode A."/>
            <person name="Faria R."/>
            <person name="Formenti G."/>
            <person name="Sims Y."/>
            <person name="Smith T.P."/>
            <person name="Tracey A."/>
            <person name="Wood J.M.D."/>
            <person name="Zagrodzka Z.B."/>
            <person name="Johannesson K."/>
            <person name="Butlin R.K."/>
            <person name="Leder E.H."/>
        </authorList>
    </citation>
    <scope>NUCLEOTIDE SEQUENCE [LARGE SCALE GENOMIC DNA]</scope>
    <source>
        <strain evidence="1">Snail1</strain>
        <tissue evidence="1">Muscle</tissue>
    </source>
</reference>
<evidence type="ECO:0000313" key="1">
    <source>
        <dbReference type="EMBL" id="KAK7089303.1"/>
    </source>
</evidence>
<dbReference type="InterPro" id="IPR027417">
    <property type="entry name" value="P-loop_NTPase"/>
</dbReference>
<name>A0AAN9ALW3_9CAEN</name>
<protein>
    <submittedName>
        <fullName evidence="1">Uncharacterized protein</fullName>
    </submittedName>
</protein>
<proteinExistence type="predicted"/>
<dbReference type="EMBL" id="JBAMIC010002274">
    <property type="protein sequence ID" value="KAK7089303.1"/>
    <property type="molecule type" value="Genomic_DNA"/>
</dbReference>
<gene>
    <name evidence="1" type="ORF">V1264_024801</name>
</gene>
<sequence>MHAETVHCKFTSDDRFVGPATTVEVHCNIPQRWLEVRTEGQAVAELGYRFARMILTIQQLDLMNRNPPHVYITGPPGTGKTLMLVLQGLRWIHQGHPVHIISTHPGTRTICNIIKDQLEETLCARHIAPPTICIHDCNFLQNDEDVTKVVTNVSNSAQDGKVHVIVDEGDFNKRKDYGPRAERAIKELIQLLPNACLWVAGIWDQDIPAELQKETLTIPLRCAPAVLREVEPALKFYTDVNAYSTIGVPSPGDGLNSIRLCHHGTDHTGRWPVDCEQCGQDVADMLQNRLRVGGKDGSIKMSDVFILTRSMELQDEFKDQAGNLTSSASGFVRGLRAAGLLVDVLGVSLGTKDLATWKTETANMRSSSSNKITVAHWNDVQGTERKVVVWLKCKTPDDENRLVADLNDRLHIVSRCTTQLIVVDLPPDSSVSQ</sequence>
<organism evidence="1 2">
    <name type="scientific">Littorina saxatilis</name>
    <dbReference type="NCBI Taxonomy" id="31220"/>
    <lineage>
        <taxon>Eukaryota</taxon>
        <taxon>Metazoa</taxon>
        <taxon>Spiralia</taxon>
        <taxon>Lophotrochozoa</taxon>
        <taxon>Mollusca</taxon>
        <taxon>Gastropoda</taxon>
        <taxon>Caenogastropoda</taxon>
        <taxon>Littorinimorpha</taxon>
        <taxon>Littorinoidea</taxon>
        <taxon>Littorinidae</taxon>
        <taxon>Littorina</taxon>
    </lineage>
</organism>
<comment type="caution">
    <text evidence="1">The sequence shown here is derived from an EMBL/GenBank/DDBJ whole genome shotgun (WGS) entry which is preliminary data.</text>
</comment>